<evidence type="ECO:0000313" key="6">
    <source>
        <dbReference type="EMBL" id="EME79359.1"/>
    </source>
</evidence>
<keyword evidence="4" id="KW-0862">Zinc</keyword>
<dbReference type="VEuPathDB" id="FungiDB:MYCFIDRAFT_204792"/>
<comment type="similarity">
    <text evidence="1">Belongs to the metallo-beta-lactamase superfamily.</text>
</comment>
<dbReference type="InterPro" id="IPR036866">
    <property type="entry name" value="RibonucZ/Hydroxyglut_hydro"/>
</dbReference>
<dbReference type="GO" id="GO:0046872">
    <property type="term" value="F:metal ion binding"/>
    <property type="evidence" value="ECO:0007669"/>
    <property type="project" value="UniProtKB-KW"/>
</dbReference>
<dbReference type="Proteomes" id="UP000016932">
    <property type="component" value="Unassembled WGS sequence"/>
</dbReference>
<dbReference type="InterPro" id="IPR051013">
    <property type="entry name" value="MBL_superfamily_lactonases"/>
</dbReference>
<name>M2ZJS9_PSEFD</name>
<keyword evidence="3" id="KW-0378">Hydrolase</keyword>
<dbReference type="PANTHER" id="PTHR42978:SF5">
    <property type="entry name" value="METALLO-BETA-LACTAMASE DOMAIN-CONTAINING PROTEIN"/>
    <property type="match status" value="1"/>
</dbReference>
<evidence type="ECO:0000256" key="1">
    <source>
        <dbReference type="ARBA" id="ARBA00007749"/>
    </source>
</evidence>
<gene>
    <name evidence="6" type="ORF">MYCFIDRAFT_204792</name>
</gene>
<evidence type="ECO:0000259" key="5">
    <source>
        <dbReference type="Pfam" id="PF00753"/>
    </source>
</evidence>
<evidence type="ECO:0000313" key="7">
    <source>
        <dbReference type="Proteomes" id="UP000016932"/>
    </source>
</evidence>
<evidence type="ECO:0000256" key="3">
    <source>
        <dbReference type="ARBA" id="ARBA00022801"/>
    </source>
</evidence>
<dbReference type="PANTHER" id="PTHR42978">
    <property type="entry name" value="QUORUM-QUENCHING LACTONASE YTNP-RELATED-RELATED"/>
    <property type="match status" value="1"/>
</dbReference>
<dbReference type="eggNOG" id="ENOG502S1A6">
    <property type="taxonomic scope" value="Eukaryota"/>
</dbReference>
<dbReference type="CDD" id="cd07730">
    <property type="entry name" value="metallo-hydrolase-like_MBL-fold"/>
    <property type="match status" value="1"/>
</dbReference>
<evidence type="ECO:0000256" key="4">
    <source>
        <dbReference type="ARBA" id="ARBA00022833"/>
    </source>
</evidence>
<sequence length="389" mass="43203">MASPTPAPALNVPPGETAVTVSAIDSTLWMSGVDTEYMYSPPIKGFGRVRTGCWSFLIEHPPSGRKLLYDLGSRKDAINTTSPGWGLKKLREDGIIESFDVQKHVAEILAENGVDPKEFEGVIWSHWHFDHTGDMSTFPVSTKLIVGEGFKENFMPGYPIDPNAWTLESDFEGREVVEVPFSESGGLNIGKFRAFDYFGDGSFYILDTPGHAIGHVNALARTSVSPPEFLHLCGDSAHHCGEIRPSEYIPMPDLIDPSPLPEAHPYSCPGGMFSSLLRNGSSSEHILEFIDPFEGREGVGEQDRKFSIMYDREELMRSVRKVEGFDANENVFTILAHDWSLKGVIDEWPKGNLNDWKKRGWRKDGFWKFLEDFAGAVVVEDGAAEGGKL</sequence>
<proteinExistence type="inferred from homology"/>
<dbReference type="Gene3D" id="3.60.15.10">
    <property type="entry name" value="Ribonuclease Z/Hydroxyacylglutathione hydrolase-like"/>
    <property type="match status" value="1"/>
</dbReference>
<accession>M2ZJS9</accession>
<dbReference type="GO" id="GO:0016787">
    <property type="term" value="F:hydrolase activity"/>
    <property type="evidence" value="ECO:0007669"/>
    <property type="project" value="UniProtKB-KW"/>
</dbReference>
<dbReference type="InterPro" id="IPR001279">
    <property type="entry name" value="Metallo-B-lactamas"/>
</dbReference>
<protein>
    <recommendedName>
        <fullName evidence="5">Metallo-beta-lactamase domain-containing protein</fullName>
    </recommendedName>
</protein>
<dbReference type="Pfam" id="PF00753">
    <property type="entry name" value="Lactamase_B"/>
    <property type="match status" value="1"/>
</dbReference>
<dbReference type="SUPFAM" id="SSF56281">
    <property type="entry name" value="Metallo-hydrolase/oxidoreductase"/>
    <property type="match status" value="1"/>
</dbReference>
<dbReference type="AlphaFoldDB" id="M2ZJS9"/>
<dbReference type="KEGG" id="pfj:MYCFIDRAFT_204792"/>
<organism evidence="6 7">
    <name type="scientific">Pseudocercospora fijiensis (strain CIRAD86)</name>
    <name type="common">Black leaf streak disease fungus</name>
    <name type="synonym">Mycosphaerella fijiensis</name>
    <dbReference type="NCBI Taxonomy" id="383855"/>
    <lineage>
        <taxon>Eukaryota</taxon>
        <taxon>Fungi</taxon>
        <taxon>Dikarya</taxon>
        <taxon>Ascomycota</taxon>
        <taxon>Pezizomycotina</taxon>
        <taxon>Dothideomycetes</taxon>
        <taxon>Dothideomycetidae</taxon>
        <taxon>Mycosphaerellales</taxon>
        <taxon>Mycosphaerellaceae</taxon>
        <taxon>Pseudocercospora</taxon>
    </lineage>
</organism>
<feature type="domain" description="Metallo-beta-lactamase" evidence="5">
    <location>
        <begin position="51"/>
        <end position="216"/>
    </location>
</feature>
<reference evidence="6 7" key="1">
    <citation type="journal article" date="2012" name="PLoS Pathog.">
        <title>Diverse lifestyles and strategies of plant pathogenesis encoded in the genomes of eighteen Dothideomycetes fungi.</title>
        <authorList>
            <person name="Ohm R.A."/>
            <person name="Feau N."/>
            <person name="Henrissat B."/>
            <person name="Schoch C.L."/>
            <person name="Horwitz B.A."/>
            <person name="Barry K.W."/>
            <person name="Condon B.J."/>
            <person name="Copeland A.C."/>
            <person name="Dhillon B."/>
            <person name="Glaser F."/>
            <person name="Hesse C.N."/>
            <person name="Kosti I."/>
            <person name="LaButti K."/>
            <person name="Lindquist E.A."/>
            <person name="Lucas S."/>
            <person name="Salamov A.A."/>
            <person name="Bradshaw R.E."/>
            <person name="Ciuffetti L."/>
            <person name="Hamelin R.C."/>
            <person name="Kema G.H.J."/>
            <person name="Lawrence C."/>
            <person name="Scott J.A."/>
            <person name="Spatafora J.W."/>
            <person name="Turgeon B.G."/>
            <person name="de Wit P.J.G.M."/>
            <person name="Zhong S."/>
            <person name="Goodwin S.B."/>
            <person name="Grigoriev I.V."/>
        </authorList>
    </citation>
    <scope>NUCLEOTIDE SEQUENCE [LARGE SCALE GENOMIC DNA]</scope>
    <source>
        <strain evidence="6 7">CIRAD86</strain>
    </source>
</reference>
<dbReference type="GeneID" id="19336316"/>
<keyword evidence="2" id="KW-0479">Metal-binding</keyword>
<dbReference type="HOGENOM" id="CLU_030571_1_0_1"/>
<dbReference type="RefSeq" id="XP_007930092.1">
    <property type="nucleotide sequence ID" value="XM_007931901.1"/>
</dbReference>
<keyword evidence="7" id="KW-1185">Reference proteome</keyword>
<dbReference type="OrthoDB" id="10250730at2759"/>
<evidence type="ECO:0000256" key="2">
    <source>
        <dbReference type="ARBA" id="ARBA00022723"/>
    </source>
</evidence>
<dbReference type="EMBL" id="KB446562">
    <property type="protein sequence ID" value="EME79359.1"/>
    <property type="molecule type" value="Genomic_DNA"/>
</dbReference>